<dbReference type="AlphaFoldDB" id="A0A8H6YB06"/>
<dbReference type="InterPro" id="IPR008521">
    <property type="entry name" value="Mg_trans_NIPA"/>
</dbReference>
<dbReference type="Pfam" id="PF05653">
    <property type="entry name" value="Mg_trans_NIPA"/>
    <property type="match status" value="1"/>
</dbReference>
<dbReference type="Proteomes" id="UP000623467">
    <property type="component" value="Unassembled WGS sequence"/>
</dbReference>
<evidence type="ECO:0000313" key="7">
    <source>
        <dbReference type="EMBL" id="KAF7355162.1"/>
    </source>
</evidence>
<feature type="transmembrane region" description="Helical" evidence="6">
    <location>
        <begin position="392"/>
        <end position="412"/>
    </location>
</feature>
<feature type="transmembrane region" description="Helical" evidence="6">
    <location>
        <begin position="289"/>
        <end position="312"/>
    </location>
</feature>
<accession>A0A8H6YB06</accession>
<evidence type="ECO:0000256" key="4">
    <source>
        <dbReference type="ARBA" id="ARBA00023136"/>
    </source>
</evidence>
<feature type="transmembrane region" description="Helical" evidence="6">
    <location>
        <begin position="232"/>
        <end position="251"/>
    </location>
</feature>
<dbReference type="OrthoDB" id="165382at2759"/>
<proteinExistence type="predicted"/>
<feature type="transmembrane region" description="Helical" evidence="6">
    <location>
        <begin position="260"/>
        <end position="277"/>
    </location>
</feature>
<comment type="subcellular location">
    <subcellularLocation>
        <location evidence="1">Membrane</location>
        <topology evidence="1">Multi-pass membrane protein</topology>
    </subcellularLocation>
</comment>
<evidence type="ECO:0000256" key="1">
    <source>
        <dbReference type="ARBA" id="ARBA00004141"/>
    </source>
</evidence>
<feature type="transmembrane region" description="Helical" evidence="6">
    <location>
        <begin position="424"/>
        <end position="443"/>
    </location>
</feature>
<evidence type="ECO:0000256" key="3">
    <source>
        <dbReference type="ARBA" id="ARBA00022989"/>
    </source>
</evidence>
<protein>
    <submittedName>
        <fullName evidence="7">DUF803 domain membrane protein</fullName>
    </submittedName>
</protein>
<feature type="region of interest" description="Disordered" evidence="5">
    <location>
        <begin position="451"/>
        <end position="477"/>
    </location>
</feature>
<keyword evidence="3 6" id="KW-1133">Transmembrane helix</keyword>
<feature type="compositionally biased region" description="Basic and acidic residues" evidence="5">
    <location>
        <begin position="524"/>
        <end position="541"/>
    </location>
</feature>
<dbReference type="EMBL" id="JACAZH010000011">
    <property type="protein sequence ID" value="KAF7355162.1"/>
    <property type="molecule type" value="Genomic_DNA"/>
</dbReference>
<keyword evidence="4 6" id="KW-0472">Membrane</keyword>
<feature type="transmembrane region" description="Helical" evidence="6">
    <location>
        <begin position="361"/>
        <end position="380"/>
    </location>
</feature>
<dbReference type="PANTHER" id="PTHR12570">
    <property type="match status" value="1"/>
</dbReference>
<sequence>MAKSRKRPAPWLLVRPPSIRLWLATLSLPTSLNLPPWAHILDLSGKLPELNTATVIGITPTSGWKREELEQREAAATNGGLHSNRISESEEYSEGENRSSEDVPLAPPIVLRIDYGSTSRPDSSTSLDEHHEMNVSPKKTLFSNLFRSKRRRAPSGIASERTSLIPVDVITEEEVNGSQRSRRKPEDEPSQLDDWNESDYLKTKLWWFGFALMNVGEMGNFISYAWAPASVVAPLGTFALMANCVFAPLMLGERFRKRDILGILIAVVGAVTVVLASNASDTRLDPDGLLLAISQIPFIVYSGVYLVGIIILSILSQGPAGRKYVFVDVGLCALFGGFTVLSTKAISTLLTMQWFEMFAKWITYPTLVVLALTGVGQIRYLNRALMRFDGKVVIPIQFVLFTISAIIGSAVLYGDFKKASFHQLVTFLYGCAATFTGVFIIAWEPRRSSVLDDEPATPPNIASDHEGLDSEDETERFVGPVPIRKRPALVLPNGFREQQALNRQSGVSMLTLSPARPLLMVHTPPREIPDRFRERDAERDPQTPPSGSHRRRTLSYADGMRHSARHRSLARNGSIGHFSLTNGSFSRSNEATTAASSPPDHQP</sequence>
<dbReference type="SUPFAM" id="SSF103481">
    <property type="entry name" value="Multidrug resistance efflux transporter EmrE"/>
    <property type="match status" value="1"/>
</dbReference>
<feature type="compositionally biased region" description="Polar residues" evidence="5">
    <location>
        <begin position="579"/>
        <end position="596"/>
    </location>
</feature>
<keyword evidence="8" id="KW-1185">Reference proteome</keyword>
<evidence type="ECO:0000256" key="2">
    <source>
        <dbReference type="ARBA" id="ARBA00022692"/>
    </source>
</evidence>
<feature type="region of interest" description="Disordered" evidence="5">
    <location>
        <begin position="518"/>
        <end position="603"/>
    </location>
</feature>
<gene>
    <name evidence="7" type="ORF">MSAN_01431900</name>
</gene>
<comment type="caution">
    <text evidence="7">The sequence shown here is derived from an EMBL/GenBank/DDBJ whole genome shotgun (WGS) entry which is preliminary data.</text>
</comment>
<name>A0A8H6YB06_9AGAR</name>
<evidence type="ECO:0000256" key="6">
    <source>
        <dbReference type="SAM" id="Phobius"/>
    </source>
</evidence>
<feature type="region of interest" description="Disordered" evidence="5">
    <location>
        <begin position="172"/>
        <end position="194"/>
    </location>
</feature>
<dbReference type="PANTHER" id="PTHR12570:SF65">
    <property type="entry name" value="MAGNESIUM TRANSPORTER NIPA9-RELATED"/>
    <property type="match status" value="1"/>
</dbReference>
<reference evidence="7" key="1">
    <citation type="submission" date="2020-05" db="EMBL/GenBank/DDBJ databases">
        <title>Mycena genomes resolve the evolution of fungal bioluminescence.</title>
        <authorList>
            <person name="Tsai I.J."/>
        </authorList>
    </citation>
    <scope>NUCLEOTIDE SEQUENCE</scope>
    <source>
        <strain evidence="7">160909Yilan</strain>
    </source>
</reference>
<dbReference type="InterPro" id="IPR037185">
    <property type="entry name" value="EmrE-like"/>
</dbReference>
<feature type="region of interest" description="Disordered" evidence="5">
    <location>
        <begin position="73"/>
        <end position="103"/>
    </location>
</feature>
<dbReference type="GO" id="GO:0015095">
    <property type="term" value="F:magnesium ion transmembrane transporter activity"/>
    <property type="evidence" value="ECO:0007669"/>
    <property type="project" value="InterPro"/>
</dbReference>
<evidence type="ECO:0000313" key="8">
    <source>
        <dbReference type="Proteomes" id="UP000623467"/>
    </source>
</evidence>
<dbReference type="GO" id="GO:0016020">
    <property type="term" value="C:membrane"/>
    <property type="evidence" value="ECO:0007669"/>
    <property type="project" value="UniProtKB-SubCell"/>
</dbReference>
<organism evidence="7 8">
    <name type="scientific">Mycena sanguinolenta</name>
    <dbReference type="NCBI Taxonomy" id="230812"/>
    <lineage>
        <taxon>Eukaryota</taxon>
        <taxon>Fungi</taxon>
        <taxon>Dikarya</taxon>
        <taxon>Basidiomycota</taxon>
        <taxon>Agaricomycotina</taxon>
        <taxon>Agaricomycetes</taxon>
        <taxon>Agaricomycetidae</taxon>
        <taxon>Agaricales</taxon>
        <taxon>Marasmiineae</taxon>
        <taxon>Mycenaceae</taxon>
        <taxon>Mycena</taxon>
    </lineage>
</organism>
<feature type="transmembrane region" description="Helical" evidence="6">
    <location>
        <begin position="324"/>
        <end position="341"/>
    </location>
</feature>
<feature type="transmembrane region" description="Helical" evidence="6">
    <location>
        <begin position="205"/>
        <end position="226"/>
    </location>
</feature>
<keyword evidence="2 6" id="KW-0812">Transmembrane</keyword>
<evidence type="ECO:0000256" key="5">
    <source>
        <dbReference type="SAM" id="MobiDB-lite"/>
    </source>
</evidence>